<organism evidence="3 4">
    <name type="scientific">Acetobacter senegalensis</name>
    <dbReference type="NCBI Taxonomy" id="446692"/>
    <lineage>
        <taxon>Bacteria</taxon>
        <taxon>Pseudomonadati</taxon>
        <taxon>Pseudomonadota</taxon>
        <taxon>Alphaproteobacteria</taxon>
        <taxon>Acetobacterales</taxon>
        <taxon>Acetobacteraceae</taxon>
        <taxon>Acetobacter</taxon>
    </lineage>
</organism>
<keyword evidence="4" id="KW-1185">Reference proteome</keyword>
<dbReference type="PATRIC" id="fig|446692.3.peg.2701"/>
<feature type="region of interest" description="Disordered" evidence="1">
    <location>
        <begin position="1"/>
        <end position="25"/>
    </location>
</feature>
<dbReference type="KEGG" id="asz:ASN_2588"/>
<name>A0A0U5FPY5_9PROT</name>
<evidence type="ECO:0000313" key="3">
    <source>
        <dbReference type="EMBL" id="CEF41869.1"/>
    </source>
</evidence>
<dbReference type="AlphaFoldDB" id="A0A0U5FPY5"/>
<reference evidence="4" key="1">
    <citation type="submission" date="2014-09" db="EMBL/GenBank/DDBJ databases">
        <authorList>
            <person name="Illeghems K.G."/>
        </authorList>
    </citation>
    <scope>NUCLEOTIDE SEQUENCE [LARGE SCALE GENOMIC DNA]</scope>
    <source>
        <strain evidence="4">108B</strain>
    </source>
</reference>
<dbReference type="InterPro" id="IPR038717">
    <property type="entry name" value="Tc1-like_DDE_dom"/>
</dbReference>
<dbReference type="Proteomes" id="UP000056109">
    <property type="component" value="Chromosome I"/>
</dbReference>
<proteinExistence type="predicted"/>
<dbReference type="Pfam" id="PF13358">
    <property type="entry name" value="DDE_3"/>
    <property type="match status" value="1"/>
</dbReference>
<feature type="compositionally biased region" description="Basic and acidic residues" evidence="1">
    <location>
        <begin position="1"/>
        <end position="14"/>
    </location>
</feature>
<accession>A0A0U5FPY5</accession>
<sequence>MVGGRSEDRPENKADTALAKRGTRPRVTADLRTRSAWIFGAICPAQGKGAALVLPSCNIHAMNVHLQEIAQVVASQSHAVLILDQAAWHTSLKLTVPANITIMPLRSPELNPVENV</sequence>
<gene>
    <name evidence="3" type="ORF">ASN_2588</name>
</gene>
<evidence type="ECO:0000256" key="1">
    <source>
        <dbReference type="SAM" id="MobiDB-lite"/>
    </source>
</evidence>
<evidence type="ECO:0000313" key="4">
    <source>
        <dbReference type="Proteomes" id="UP000056109"/>
    </source>
</evidence>
<protein>
    <submittedName>
        <fullName evidence="3">Transposase IS630</fullName>
    </submittedName>
</protein>
<dbReference type="EMBL" id="LN606600">
    <property type="protein sequence ID" value="CEF41869.1"/>
    <property type="molecule type" value="Genomic_DNA"/>
</dbReference>
<feature type="domain" description="Tc1-like transposase DDE" evidence="2">
    <location>
        <begin position="14"/>
        <end position="116"/>
    </location>
</feature>
<evidence type="ECO:0000259" key="2">
    <source>
        <dbReference type="Pfam" id="PF13358"/>
    </source>
</evidence>